<dbReference type="InterPro" id="IPR017871">
    <property type="entry name" value="ABC_transporter-like_CS"/>
</dbReference>
<evidence type="ECO:0000256" key="7">
    <source>
        <dbReference type="ARBA" id="ARBA00023004"/>
    </source>
</evidence>
<feature type="domain" description="ABC transporter" evidence="11">
    <location>
        <begin position="43"/>
        <end position="279"/>
    </location>
</feature>
<keyword evidence="5" id="KW-0547">Nucleotide-binding</keyword>
<evidence type="ECO:0000313" key="12">
    <source>
        <dbReference type="EMBL" id="CED90949.1"/>
    </source>
</evidence>
<evidence type="ECO:0000256" key="3">
    <source>
        <dbReference type="ARBA" id="ARBA00022475"/>
    </source>
</evidence>
<dbReference type="PROSITE" id="PS00211">
    <property type="entry name" value="ABC_TRANSPORTER_1"/>
    <property type="match status" value="1"/>
</dbReference>
<name>A0A1L7RJ74_9ACTO</name>
<dbReference type="GO" id="GO:0005886">
    <property type="term" value="C:plasma membrane"/>
    <property type="evidence" value="ECO:0007669"/>
    <property type="project" value="UniProtKB-SubCell"/>
</dbReference>
<feature type="compositionally biased region" description="Low complexity" evidence="10">
    <location>
        <begin position="307"/>
        <end position="323"/>
    </location>
</feature>
<comment type="subcellular location">
    <subcellularLocation>
        <location evidence="1">Cell membrane</location>
        <topology evidence="1">Peripheral membrane protein</topology>
    </subcellularLocation>
</comment>
<feature type="region of interest" description="Disordered" evidence="10">
    <location>
        <begin position="1"/>
        <end position="44"/>
    </location>
</feature>
<keyword evidence="4" id="KW-0410">Iron transport</keyword>
<dbReference type="SUPFAM" id="SSF52540">
    <property type="entry name" value="P-loop containing nucleoside triphosphate hydrolases"/>
    <property type="match status" value="1"/>
</dbReference>
<feature type="region of interest" description="Disordered" evidence="10">
    <location>
        <begin position="307"/>
        <end position="330"/>
    </location>
</feature>
<dbReference type="RefSeq" id="WP_210579692.1">
    <property type="nucleotide sequence ID" value="NZ_LK995489.1"/>
</dbReference>
<dbReference type="GO" id="GO:0016887">
    <property type="term" value="F:ATP hydrolysis activity"/>
    <property type="evidence" value="ECO:0007669"/>
    <property type="project" value="InterPro"/>
</dbReference>
<organism evidence="12">
    <name type="scientific">Actinomyces succiniciruminis</name>
    <dbReference type="NCBI Taxonomy" id="1522002"/>
    <lineage>
        <taxon>Bacteria</taxon>
        <taxon>Bacillati</taxon>
        <taxon>Actinomycetota</taxon>
        <taxon>Actinomycetes</taxon>
        <taxon>Actinomycetales</taxon>
        <taxon>Actinomycetaceae</taxon>
        <taxon>Actinomyces</taxon>
    </lineage>
</organism>
<dbReference type="Gene3D" id="3.40.50.300">
    <property type="entry name" value="P-loop containing nucleotide triphosphate hydrolases"/>
    <property type="match status" value="1"/>
</dbReference>
<evidence type="ECO:0000259" key="11">
    <source>
        <dbReference type="PROSITE" id="PS50893"/>
    </source>
</evidence>
<evidence type="ECO:0000256" key="6">
    <source>
        <dbReference type="ARBA" id="ARBA00022840"/>
    </source>
</evidence>
<dbReference type="PROSITE" id="PS50893">
    <property type="entry name" value="ABC_TRANSPORTER_2"/>
    <property type="match status" value="1"/>
</dbReference>
<dbReference type="InterPro" id="IPR027417">
    <property type="entry name" value="P-loop_NTPase"/>
</dbReference>
<evidence type="ECO:0000256" key="4">
    <source>
        <dbReference type="ARBA" id="ARBA00022496"/>
    </source>
</evidence>
<keyword evidence="6 12" id="KW-0067">ATP-binding</keyword>
<keyword evidence="7" id="KW-0408">Iron</keyword>
<dbReference type="FunFam" id="3.40.50.300:FF:000134">
    <property type="entry name" value="Iron-enterobactin ABC transporter ATP-binding protein"/>
    <property type="match status" value="1"/>
</dbReference>
<dbReference type="CDD" id="cd03214">
    <property type="entry name" value="ABC_Iron-Siderophores_B12_Hemin"/>
    <property type="match status" value="1"/>
</dbReference>
<dbReference type="EMBL" id="LK995489">
    <property type="protein sequence ID" value="CED90949.1"/>
    <property type="molecule type" value="Genomic_DNA"/>
</dbReference>
<protein>
    <submittedName>
        <fullName evidence="12">Achromobactin transport ATP-binding protein CbrD</fullName>
    </submittedName>
</protein>
<dbReference type="Pfam" id="PF00005">
    <property type="entry name" value="ABC_tran"/>
    <property type="match status" value="1"/>
</dbReference>
<gene>
    <name evidence="12" type="ORF">AAM4_1117</name>
</gene>
<accession>A0A1L7RJ74</accession>
<evidence type="ECO:0000256" key="10">
    <source>
        <dbReference type="SAM" id="MobiDB-lite"/>
    </source>
</evidence>
<evidence type="ECO:0000256" key="2">
    <source>
        <dbReference type="ARBA" id="ARBA00022448"/>
    </source>
</evidence>
<evidence type="ECO:0000256" key="9">
    <source>
        <dbReference type="ARBA" id="ARBA00023136"/>
    </source>
</evidence>
<dbReference type="AlphaFoldDB" id="A0A1L7RJ74"/>
<keyword evidence="9" id="KW-0472">Membrane</keyword>
<reference evidence="12" key="1">
    <citation type="submission" date="2014-07" db="EMBL/GenBank/DDBJ databases">
        <authorList>
            <person name="Zhang J.E."/>
            <person name="Yang H."/>
            <person name="Guo J."/>
            <person name="Deng Z."/>
            <person name="Luo H."/>
            <person name="Luo M."/>
            <person name="Zhao B."/>
        </authorList>
    </citation>
    <scope>NUCLEOTIDE SEQUENCE</scope>
    <source>
        <strain evidence="12">AM4</strain>
    </source>
</reference>
<keyword evidence="2" id="KW-0813">Transport</keyword>
<keyword evidence="3" id="KW-1003">Cell membrane</keyword>
<dbReference type="SMART" id="SM00382">
    <property type="entry name" value="AAA"/>
    <property type="match status" value="1"/>
</dbReference>
<dbReference type="PANTHER" id="PTHR42771:SF2">
    <property type="entry name" value="IRON(3+)-HYDROXAMATE IMPORT ATP-BINDING PROTEIN FHUC"/>
    <property type="match status" value="1"/>
</dbReference>
<proteinExistence type="predicted"/>
<sequence length="330" mass="34547">MSSTKTRADAAPGGLSAAPVTSIESAQSRADAHDSGRAVPRSLTTRGLRSGYGRRTVVDDVDITVPVGAITVIVGANACGKSTLLKTMARILAPTSGSVLLDGRDVTTIPTTRLATRLGLLPQQPIAPEGIVVADLVGRARHPHQGLFHSTSAADRRIVEEALLATRTAQLADRSVDELSGGQRQRVWIAMALAQRTDVLLLDEPTTFLDLTHQVEVLDLLTDLNRERGTTIVMVLHDINLAARYADHVIAMRRGRVVAAGAPGQVVSPALMREVFDLEAEVITDPVSATPLVLPKGRHHVVGAAGATRPGASAAPGPGEESGTAMGTVP</sequence>
<keyword evidence="8" id="KW-0406">Ion transport</keyword>
<evidence type="ECO:0000256" key="5">
    <source>
        <dbReference type="ARBA" id="ARBA00022741"/>
    </source>
</evidence>
<dbReference type="GO" id="GO:0005524">
    <property type="term" value="F:ATP binding"/>
    <property type="evidence" value="ECO:0007669"/>
    <property type="project" value="UniProtKB-KW"/>
</dbReference>
<evidence type="ECO:0000256" key="8">
    <source>
        <dbReference type="ARBA" id="ARBA00023065"/>
    </source>
</evidence>
<dbReference type="GO" id="GO:0006826">
    <property type="term" value="P:iron ion transport"/>
    <property type="evidence" value="ECO:0007669"/>
    <property type="project" value="UniProtKB-KW"/>
</dbReference>
<dbReference type="InterPro" id="IPR051535">
    <property type="entry name" value="Siderophore_ABC-ATPase"/>
</dbReference>
<dbReference type="PANTHER" id="PTHR42771">
    <property type="entry name" value="IRON(3+)-HYDROXAMATE IMPORT ATP-BINDING PROTEIN FHUC"/>
    <property type="match status" value="1"/>
</dbReference>
<evidence type="ECO:0000256" key="1">
    <source>
        <dbReference type="ARBA" id="ARBA00004202"/>
    </source>
</evidence>
<dbReference type="InterPro" id="IPR003439">
    <property type="entry name" value="ABC_transporter-like_ATP-bd"/>
</dbReference>
<dbReference type="InterPro" id="IPR003593">
    <property type="entry name" value="AAA+_ATPase"/>
</dbReference>